<dbReference type="EMBL" id="SGXG01000001">
    <property type="protein sequence ID" value="RZS96505.1"/>
    <property type="molecule type" value="Genomic_DNA"/>
</dbReference>
<dbReference type="SUPFAM" id="SSF53098">
    <property type="entry name" value="Ribonuclease H-like"/>
    <property type="match status" value="1"/>
</dbReference>
<dbReference type="EMBL" id="SGXG01000001">
    <property type="protein sequence ID" value="RZS96386.1"/>
    <property type="molecule type" value="Genomic_DNA"/>
</dbReference>
<comment type="caution">
    <text evidence="3">The sequence shown here is derived from an EMBL/GenBank/DDBJ whole genome shotgun (WGS) entry which is preliminary data.</text>
</comment>
<evidence type="ECO:0000313" key="2">
    <source>
        <dbReference type="EMBL" id="RZS94569.1"/>
    </source>
</evidence>
<dbReference type="Pfam" id="PF01609">
    <property type="entry name" value="DDE_Tnp_1"/>
    <property type="match status" value="1"/>
</dbReference>
<dbReference type="EMBL" id="SGXG01000001">
    <property type="protein sequence ID" value="RZS98227.1"/>
    <property type="molecule type" value="Genomic_DNA"/>
</dbReference>
<keyword evidence="8" id="KW-1185">Reference proteome</keyword>
<dbReference type="InterPro" id="IPR012337">
    <property type="entry name" value="RNaseH-like_sf"/>
</dbReference>
<name>A0A4Q7P4B8_9BACT</name>
<proteinExistence type="predicted"/>
<evidence type="ECO:0000313" key="3">
    <source>
        <dbReference type="EMBL" id="RZS94714.1"/>
    </source>
</evidence>
<dbReference type="GO" id="GO:0003677">
    <property type="term" value="F:DNA binding"/>
    <property type="evidence" value="ECO:0007669"/>
    <property type="project" value="InterPro"/>
</dbReference>
<protein>
    <submittedName>
        <fullName evidence="3">Transposase</fullName>
    </submittedName>
</protein>
<dbReference type="EMBL" id="SGXG01000001">
    <property type="protein sequence ID" value="RZS94569.1"/>
    <property type="molecule type" value="Genomic_DNA"/>
</dbReference>
<feature type="domain" description="Transposase IS4-like" evidence="1">
    <location>
        <begin position="226"/>
        <end position="534"/>
    </location>
</feature>
<dbReference type="GO" id="GO:0004803">
    <property type="term" value="F:transposase activity"/>
    <property type="evidence" value="ECO:0007669"/>
    <property type="project" value="InterPro"/>
</dbReference>
<gene>
    <name evidence="2" type="ORF">BC751_0068</name>
    <name evidence="3" type="ORF">BC751_0221</name>
    <name evidence="4" type="ORF">BC751_1883</name>
    <name evidence="5" type="ORF">BC751_1957</name>
    <name evidence="6" type="ORF">BC751_2080</name>
    <name evidence="7" type="ORF">BC751_3867</name>
</gene>
<dbReference type="AlphaFoldDB" id="A0A4Q7P4B8"/>
<dbReference type="GO" id="GO:0006313">
    <property type="term" value="P:DNA transposition"/>
    <property type="evidence" value="ECO:0007669"/>
    <property type="project" value="InterPro"/>
</dbReference>
<reference evidence="3 8" key="1">
    <citation type="submission" date="2019-02" db="EMBL/GenBank/DDBJ databases">
        <title>Genomic Encyclopedia of Archaeal and Bacterial Type Strains, Phase II (KMG-II): from individual species to whole genera.</title>
        <authorList>
            <person name="Goeker M."/>
        </authorList>
    </citation>
    <scope>NUCLEOTIDE SEQUENCE [LARGE SCALE GENOMIC DNA]</scope>
    <source>
        <strain evidence="3 8">DSM 21411</strain>
    </source>
</reference>
<evidence type="ECO:0000259" key="1">
    <source>
        <dbReference type="Pfam" id="PF01609"/>
    </source>
</evidence>
<accession>A0A4Q7P4B8</accession>
<dbReference type="Proteomes" id="UP000292209">
    <property type="component" value="Unassembled WGS sequence"/>
</dbReference>
<dbReference type="RefSeq" id="WP_242617319.1">
    <property type="nucleotide sequence ID" value="NZ_SGXG01000001.1"/>
</dbReference>
<dbReference type="InterPro" id="IPR047654">
    <property type="entry name" value="IS1634_transpos"/>
</dbReference>
<evidence type="ECO:0000313" key="6">
    <source>
        <dbReference type="EMBL" id="RZS96505.1"/>
    </source>
</evidence>
<evidence type="ECO:0000313" key="5">
    <source>
        <dbReference type="EMBL" id="RZS96386.1"/>
    </source>
</evidence>
<evidence type="ECO:0000313" key="7">
    <source>
        <dbReference type="EMBL" id="RZS98227.1"/>
    </source>
</evidence>
<evidence type="ECO:0000313" key="8">
    <source>
        <dbReference type="Proteomes" id="UP000292209"/>
    </source>
</evidence>
<dbReference type="EMBL" id="SGXG01000001">
    <property type="protein sequence ID" value="RZS96314.1"/>
    <property type="molecule type" value="Genomic_DNA"/>
</dbReference>
<dbReference type="InterPro" id="IPR002559">
    <property type="entry name" value="Transposase_11"/>
</dbReference>
<evidence type="ECO:0000313" key="4">
    <source>
        <dbReference type="EMBL" id="RZS96314.1"/>
    </source>
</evidence>
<sequence length="628" mass="72784">MYFKFSLRKHPDTGILSGYYRLVESYRNADNRVCHRTILNIGFMEDAAPEQLNKIQKHLTEKYEQKASLFDLEEDPIVRRYVEDFWNRIVSSKKLDIKSEQQLSRMVDMDTIQHSNAREIGAENIAFRTWEKLQLTPLLLSAGFSAEDASLAATQVVSRAVYPASELKTVRWIKENSAVCELTGYDMDKITKDKLYKSALELYKVKDSLEKHLSKRTNELFDLQDKIILYDLTNTYFEGEKPNSKLAQYGRSKEKRKDAKLVVLALVVNVEGFIKYSSILEGNIADCNTLAAMIEKLSVHTCTGPAVVVLDAGIATEENLHLIRNKGYSYLCVSRTKLKDYSYVPDRLTTLLETKSKQNIRLRAVSTEKNTDYYLEVKSPSKEKKEEGMKLQFEERFEQELQKIHHALNSKGGVKKTDKVHQRIGRAKEKYPSVQYYYEITVESDPKTEQATAMSWKKNPEREQAKTDNLGVYFLRTNLNVQEEYIIWNIYNTIREIENAFRTLKTDLDLRPIYHKNDDAAMAHLHLGILAYWIVNTVRYQLKQNGIKSCWREIVRVGNTQKVITTSGKNTYDKIITTRKCTVPNKNLKEIYDILKAKYQPFKKRKSVVHKLELKKTEIPKLQLLTGG</sequence>
<dbReference type="EMBL" id="SGXG01000001">
    <property type="protein sequence ID" value="RZS94714.1"/>
    <property type="molecule type" value="Genomic_DNA"/>
</dbReference>
<dbReference type="NCBIfam" id="NF033559">
    <property type="entry name" value="transpos_IS1634"/>
    <property type="match status" value="1"/>
</dbReference>
<organism evidence="3 8">
    <name type="scientific">Cecembia calidifontis</name>
    <dbReference type="NCBI Taxonomy" id="1187080"/>
    <lineage>
        <taxon>Bacteria</taxon>
        <taxon>Pseudomonadati</taxon>
        <taxon>Bacteroidota</taxon>
        <taxon>Cytophagia</taxon>
        <taxon>Cytophagales</taxon>
        <taxon>Cyclobacteriaceae</taxon>
        <taxon>Cecembia</taxon>
    </lineage>
</organism>